<dbReference type="PANTHER" id="PTHR34183:SF1">
    <property type="entry name" value="ENDOLYTIC PEPTIDOGLYCAN TRANSGLYCOSYLASE RLPA"/>
    <property type="match status" value="1"/>
</dbReference>
<comment type="subcellular location">
    <subcellularLocation>
        <location evidence="3">Cell membrane</location>
        <topology evidence="3">Lipid-anchor</topology>
    </subcellularLocation>
</comment>
<evidence type="ECO:0000256" key="1">
    <source>
        <dbReference type="ARBA" id="ARBA00023239"/>
    </source>
</evidence>
<dbReference type="InterPro" id="IPR036908">
    <property type="entry name" value="RlpA-like_sf"/>
</dbReference>
<evidence type="ECO:0000256" key="5">
    <source>
        <dbReference type="SAM" id="SignalP"/>
    </source>
</evidence>
<dbReference type="HAMAP" id="MF_02071">
    <property type="entry name" value="RlpA"/>
    <property type="match status" value="1"/>
</dbReference>
<sequence length="127" mass="13969">MRKISILCWVMLSLVLTACASGPISRSDSKGFEESGEASYYAMKYQGRKTASGELFDQKAMTAAHKRLPFGSKVKVTNIANGKSVVVRVNDRGPFVRGRIIDLSKSAFQRIGNTRSGVIKVEIEVLR</sequence>
<dbReference type="GO" id="GO:0008932">
    <property type="term" value="F:lytic endotransglycosylase activity"/>
    <property type="evidence" value="ECO:0007669"/>
    <property type="project" value="UniProtKB-UniRule"/>
</dbReference>
<keyword evidence="1 3" id="KW-0456">Lyase</keyword>
<keyword evidence="3" id="KW-0564">Palmitate</keyword>
<dbReference type="RefSeq" id="WP_176336395.1">
    <property type="nucleotide sequence ID" value="NZ_BAAAEF010000017.1"/>
</dbReference>
<dbReference type="InterPro" id="IPR009009">
    <property type="entry name" value="RlpA-like_DPBB"/>
</dbReference>
<dbReference type="GO" id="GO:0071555">
    <property type="term" value="P:cell wall organization"/>
    <property type="evidence" value="ECO:0007669"/>
    <property type="project" value="UniProtKB-KW"/>
</dbReference>
<accession>A0A859CZI8</accession>
<dbReference type="Gene3D" id="2.40.40.10">
    <property type="entry name" value="RlpA-like domain"/>
    <property type="match status" value="1"/>
</dbReference>
<evidence type="ECO:0000256" key="4">
    <source>
        <dbReference type="RuleBase" id="RU003495"/>
    </source>
</evidence>
<comment type="similarity">
    <text evidence="3 4">Belongs to the RlpA family.</text>
</comment>
<dbReference type="CDD" id="cd22268">
    <property type="entry name" value="DPBB_RlpA-like"/>
    <property type="match status" value="1"/>
</dbReference>
<evidence type="ECO:0000313" key="7">
    <source>
        <dbReference type="EMBL" id="QKK82116.1"/>
    </source>
</evidence>
<evidence type="ECO:0000259" key="6">
    <source>
        <dbReference type="Pfam" id="PF03330"/>
    </source>
</evidence>
<dbReference type="NCBIfam" id="TIGR00413">
    <property type="entry name" value="rlpA"/>
    <property type="match status" value="1"/>
</dbReference>
<feature type="signal peptide" evidence="5">
    <location>
        <begin position="1"/>
        <end position="20"/>
    </location>
</feature>
<dbReference type="Proteomes" id="UP000509371">
    <property type="component" value="Chromosome"/>
</dbReference>
<name>A0A859CZI8_9GAMM</name>
<feature type="chain" id="PRO_5033173657" description="Endolytic peptidoglycan transglycosylase RlpA" evidence="5">
    <location>
        <begin position="21"/>
        <end position="127"/>
    </location>
</feature>
<dbReference type="GO" id="GO:0000270">
    <property type="term" value="P:peptidoglycan metabolic process"/>
    <property type="evidence" value="ECO:0007669"/>
    <property type="project" value="UniProtKB-UniRule"/>
</dbReference>
<keyword evidence="3" id="KW-0449">Lipoprotein</keyword>
<evidence type="ECO:0000313" key="8">
    <source>
        <dbReference type="Proteomes" id="UP000509371"/>
    </source>
</evidence>
<dbReference type="EMBL" id="CP054301">
    <property type="protein sequence ID" value="QKK82116.1"/>
    <property type="molecule type" value="Genomic_DNA"/>
</dbReference>
<dbReference type="EC" id="4.2.2.-" evidence="3"/>
<dbReference type="GO" id="GO:0005886">
    <property type="term" value="C:plasma membrane"/>
    <property type="evidence" value="ECO:0007669"/>
    <property type="project" value="UniProtKB-SubCell"/>
</dbReference>
<dbReference type="KEGG" id="mpri:MP3633_3389"/>
<dbReference type="InterPro" id="IPR034718">
    <property type="entry name" value="RlpA"/>
</dbReference>
<evidence type="ECO:0000256" key="2">
    <source>
        <dbReference type="ARBA" id="ARBA00023316"/>
    </source>
</evidence>
<organism evidence="7 8">
    <name type="scientific">Marinomonas primoryensis</name>
    <dbReference type="NCBI Taxonomy" id="178399"/>
    <lineage>
        <taxon>Bacteria</taxon>
        <taxon>Pseudomonadati</taxon>
        <taxon>Pseudomonadota</taxon>
        <taxon>Gammaproteobacteria</taxon>
        <taxon>Oceanospirillales</taxon>
        <taxon>Oceanospirillaceae</taxon>
        <taxon>Marinomonas</taxon>
    </lineage>
</organism>
<dbReference type="InterPro" id="IPR012997">
    <property type="entry name" value="RplA"/>
</dbReference>
<keyword evidence="5" id="KW-0732">Signal</keyword>
<dbReference type="PROSITE" id="PS51257">
    <property type="entry name" value="PROKAR_LIPOPROTEIN"/>
    <property type="match status" value="1"/>
</dbReference>
<reference evidence="7 8" key="1">
    <citation type="submission" date="2020-06" db="EMBL/GenBank/DDBJ databases">
        <authorList>
            <person name="Voronona O.L."/>
            <person name="Aksenova E.I."/>
            <person name="Kunda M.S."/>
            <person name="Semenov A.N."/>
            <person name="Ryzhova N."/>
        </authorList>
    </citation>
    <scope>NUCLEOTIDE SEQUENCE [LARGE SCALE GENOMIC DNA]</scope>
    <source>
        <strain evidence="7 8">MPKMM3633</strain>
    </source>
</reference>
<dbReference type="AlphaFoldDB" id="A0A859CZI8"/>
<evidence type="ECO:0000256" key="3">
    <source>
        <dbReference type="HAMAP-Rule" id="MF_02071"/>
    </source>
</evidence>
<dbReference type="Pfam" id="PF03330">
    <property type="entry name" value="DPBB_1"/>
    <property type="match status" value="1"/>
</dbReference>
<keyword evidence="2 3" id="KW-0961">Cell wall biogenesis/degradation</keyword>
<proteinExistence type="inferred from homology"/>
<feature type="domain" description="RlpA-like protein double-psi beta-barrel" evidence="6">
    <location>
        <begin position="34"/>
        <end position="123"/>
    </location>
</feature>
<comment type="function">
    <text evidence="3">Lytic transglycosylase with a strong preference for naked glycan strands that lack stem peptides.</text>
</comment>
<dbReference type="SUPFAM" id="SSF50685">
    <property type="entry name" value="Barwin-like endoglucanases"/>
    <property type="match status" value="1"/>
</dbReference>
<protein>
    <recommendedName>
        <fullName evidence="3">Endolytic peptidoglycan transglycosylase RlpA</fullName>
        <ecNumber evidence="3">4.2.2.-</ecNumber>
    </recommendedName>
</protein>
<keyword evidence="3" id="KW-1003">Cell membrane</keyword>
<keyword evidence="3" id="KW-0472">Membrane</keyword>
<dbReference type="PANTHER" id="PTHR34183">
    <property type="entry name" value="ENDOLYTIC PEPTIDOGLYCAN TRANSGLYCOSYLASE RLPA"/>
    <property type="match status" value="1"/>
</dbReference>
<gene>
    <name evidence="3" type="primary">rlpA</name>
    <name evidence="7" type="ORF">MP3633_3389</name>
</gene>